<keyword evidence="1" id="KW-0472">Membrane</keyword>
<sequence>MNAIVLLIIACEVAFWIVIGAGLVTRYLLKKERLGLFLLALTPVVDVILLVATSIDLYQGATATTAHAIAAIYIGVSIAFGKSMIDWADENFRYYITKQGEKPIKRYGMEHAKHYVKSFVRHVVAFIIGAGLLVGMIYYVNDTSRTEALMGTLRIWGIVIGIDLLITLSYFIWPRENKKLAK</sequence>
<feature type="transmembrane region" description="Helical" evidence="1">
    <location>
        <begin position="119"/>
        <end position="141"/>
    </location>
</feature>
<reference evidence="2 3" key="1">
    <citation type="submission" date="2020-09" db="EMBL/GenBank/DDBJ databases">
        <title>Paenibacillus sp. CAU 1523 isolated from sand of Haeundae Beach.</title>
        <authorList>
            <person name="Kim W."/>
        </authorList>
    </citation>
    <scope>NUCLEOTIDE SEQUENCE [LARGE SCALE GENOMIC DNA]</scope>
    <source>
        <strain evidence="2 3">CAU 1523</strain>
    </source>
</reference>
<evidence type="ECO:0000313" key="3">
    <source>
        <dbReference type="Proteomes" id="UP000634529"/>
    </source>
</evidence>
<comment type="caution">
    <text evidence="2">The sequence shown here is derived from an EMBL/GenBank/DDBJ whole genome shotgun (WGS) entry which is preliminary data.</text>
</comment>
<gene>
    <name evidence="2" type="ORF">IFO66_21740</name>
</gene>
<feature type="transmembrane region" description="Helical" evidence="1">
    <location>
        <begin position="36"/>
        <end position="55"/>
    </location>
</feature>
<keyword evidence="3" id="KW-1185">Reference proteome</keyword>
<keyword evidence="1" id="KW-1133">Transmembrane helix</keyword>
<organism evidence="2 3">
    <name type="scientific">Paenibacillus arenosi</name>
    <dbReference type="NCBI Taxonomy" id="2774142"/>
    <lineage>
        <taxon>Bacteria</taxon>
        <taxon>Bacillati</taxon>
        <taxon>Bacillota</taxon>
        <taxon>Bacilli</taxon>
        <taxon>Bacillales</taxon>
        <taxon>Paenibacillaceae</taxon>
        <taxon>Paenibacillus</taxon>
    </lineage>
</organism>
<evidence type="ECO:0008006" key="4">
    <source>
        <dbReference type="Google" id="ProtNLM"/>
    </source>
</evidence>
<dbReference type="EMBL" id="JACYTN010000031">
    <property type="protein sequence ID" value="MBD8500914.1"/>
    <property type="molecule type" value="Genomic_DNA"/>
</dbReference>
<protein>
    <recommendedName>
        <fullName evidence="4">2TM domain-containing protein</fullName>
    </recommendedName>
</protein>
<dbReference type="RefSeq" id="WP_192027132.1">
    <property type="nucleotide sequence ID" value="NZ_JACYTN010000031.1"/>
</dbReference>
<feature type="transmembrane region" description="Helical" evidence="1">
    <location>
        <begin position="6"/>
        <end position="29"/>
    </location>
</feature>
<keyword evidence="1" id="KW-0812">Transmembrane</keyword>
<feature type="transmembrane region" description="Helical" evidence="1">
    <location>
        <begin position="153"/>
        <end position="173"/>
    </location>
</feature>
<proteinExistence type="predicted"/>
<dbReference type="Proteomes" id="UP000634529">
    <property type="component" value="Unassembled WGS sequence"/>
</dbReference>
<accession>A0ABR9B4V3</accession>
<evidence type="ECO:0000256" key="1">
    <source>
        <dbReference type="SAM" id="Phobius"/>
    </source>
</evidence>
<feature type="transmembrane region" description="Helical" evidence="1">
    <location>
        <begin position="61"/>
        <end position="80"/>
    </location>
</feature>
<name>A0ABR9B4V3_9BACL</name>
<evidence type="ECO:0000313" key="2">
    <source>
        <dbReference type="EMBL" id="MBD8500914.1"/>
    </source>
</evidence>